<feature type="transmembrane region" description="Helical" evidence="1">
    <location>
        <begin position="12"/>
        <end position="42"/>
    </location>
</feature>
<sequence>MPLLFSFRYRRGLYLTIVILASVFLALSLIFGTLAYFILFSFEKAMPGAGIRSFSLPFILAFFMTVVVEIFAIVHAGRKLSKKCFVLAGTEWGLTVRGVLLKRHSFAWNQLESVFYRPAWGRTSDGQASFRLGVRYYRRDYLYVKPYHGKSVRVDVTFLDGRIEDVFACLSRCKPDLPIVKNYQ</sequence>
<organism evidence="2 3">
    <name type="scientific">Streptococcus sanguinis</name>
    <dbReference type="NCBI Taxonomy" id="1305"/>
    <lineage>
        <taxon>Bacteria</taxon>
        <taxon>Bacillati</taxon>
        <taxon>Bacillota</taxon>
        <taxon>Bacilli</taxon>
        <taxon>Lactobacillales</taxon>
        <taxon>Streptococcaceae</taxon>
        <taxon>Streptococcus</taxon>
    </lineage>
</organism>
<dbReference type="Proteomes" id="UP000249623">
    <property type="component" value="Chromosome 1"/>
</dbReference>
<keyword evidence="1" id="KW-1133">Transmembrane helix</keyword>
<keyword evidence="1" id="KW-0472">Membrane</keyword>
<feature type="transmembrane region" description="Helical" evidence="1">
    <location>
        <begin position="54"/>
        <end position="74"/>
    </location>
</feature>
<keyword evidence="1" id="KW-0812">Transmembrane</keyword>
<proteinExistence type="predicted"/>
<reference evidence="2 3" key="1">
    <citation type="submission" date="2018-06" db="EMBL/GenBank/DDBJ databases">
        <authorList>
            <consortium name="Pathogen Informatics"/>
            <person name="Doyle S."/>
        </authorList>
    </citation>
    <scope>NUCLEOTIDE SEQUENCE [LARGE SCALE GENOMIC DNA]</scope>
    <source>
        <strain evidence="2 3">NCTC11085</strain>
    </source>
</reference>
<evidence type="ECO:0000313" key="2">
    <source>
        <dbReference type="EMBL" id="SQF34096.1"/>
    </source>
</evidence>
<dbReference type="EMBL" id="LS483346">
    <property type="protein sequence ID" value="SQF34096.1"/>
    <property type="molecule type" value="Genomic_DNA"/>
</dbReference>
<dbReference type="AlphaFoldDB" id="A0A2X3VPE2"/>
<name>A0A2X3VPE2_STRSA</name>
<gene>
    <name evidence="2" type="ORF">NCTC11085_00581</name>
</gene>
<evidence type="ECO:0000313" key="3">
    <source>
        <dbReference type="Proteomes" id="UP000249623"/>
    </source>
</evidence>
<accession>A0A2X3VPE2</accession>
<evidence type="ECO:0000256" key="1">
    <source>
        <dbReference type="SAM" id="Phobius"/>
    </source>
</evidence>
<protein>
    <submittedName>
        <fullName evidence="2">Uncharacterized protein</fullName>
    </submittedName>
</protein>